<dbReference type="InParanoid" id="E2B0T5"/>
<dbReference type="EMBL" id="GL444673">
    <property type="protein sequence ID" value="EFN60704.1"/>
    <property type="molecule type" value="Genomic_DNA"/>
</dbReference>
<reference evidence="1 2" key="1">
    <citation type="journal article" date="2010" name="Science">
        <title>Genomic comparison of the ants Camponotus floridanus and Harpegnathos saltator.</title>
        <authorList>
            <person name="Bonasio R."/>
            <person name="Zhang G."/>
            <person name="Ye C."/>
            <person name="Mutti N.S."/>
            <person name="Fang X."/>
            <person name="Qin N."/>
            <person name="Donahue G."/>
            <person name="Yang P."/>
            <person name="Li Q."/>
            <person name="Li C."/>
            <person name="Zhang P."/>
            <person name="Huang Z."/>
            <person name="Berger S.L."/>
            <person name="Reinberg D."/>
            <person name="Wang J."/>
            <person name="Liebig J."/>
        </authorList>
    </citation>
    <scope>NUCLEOTIDE SEQUENCE [LARGE SCALE GENOMIC DNA]</scope>
    <source>
        <strain evidence="2">C129</strain>
    </source>
</reference>
<accession>E2B0T5</accession>
<evidence type="ECO:0000313" key="2">
    <source>
        <dbReference type="Proteomes" id="UP000000311"/>
    </source>
</evidence>
<feature type="non-terminal residue" evidence="1">
    <location>
        <position position="1"/>
    </location>
</feature>
<gene>
    <name evidence="1" type="ORF">EAG_07910</name>
</gene>
<organism evidence="2">
    <name type="scientific">Camponotus floridanus</name>
    <name type="common">Florida carpenter ant</name>
    <dbReference type="NCBI Taxonomy" id="104421"/>
    <lineage>
        <taxon>Eukaryota</taxon>
        <taxon>Metazoa</taxon>
        <taxon>Ecdysozoa</taxon>
        <taxon>Arthropoda</taxon>
        <taxon>Hexapoda</taxon>
        <taxon>Insecta</taxon>
        <taxon>Pterygota</taxon>
        <taxon>Neoptera</taxon>
        <taxon>Endopterygota</taxon>
        <taxon>Hymenoptera</taxon>
        <taxon>Apocrita</taxon>
        <taxon>Aculeata</taxon>
        <taxon>Formicoidea</taxon>
        <taxon>Formicidae</taxon>
        <taxon>Formicinae</taxon>
        <taxon>Camponotus</taxon>
    </lineage>
</organism>
<feature type="non-terminal residue" evidence="1">
    <location>
        <position position="76"/>
    </location>
</feature>
<keyword evidence="2" id="KW-1185">Reference proteome</keyword>
<dbReference type="Proteomes" id="UP000000311">
    <property type="component" value="Unassembled WGS sequence"/>
</dbReference>
<protein>
    <submittedName>
        <fullName evidence="1">Uncharacterized protein</fullName>
    </submittedName>
</protein>
<dbReference type="AlphaFoldDB" id="E2B0T5"/>
<proteinExistence type="predicted"/>
<evidence type="ECO:0000313" key="1">
    <source>
        <dbReference type="EMBL" id="EFN60704.1"/>
    </source>
</evidence>
<name>E2B0T5_CAMFO</name>
<sequence>KENQTAEIKRKIRLAWIAFGKLNFIFKNKDIPINFKRKAFDSCVLPVITYGLETMTMTKKTAEQLKVTQRAMERML</sequence>